<reference evidence="9 10" key="1">
    <citation type="journal article" date="2015" name="Genome Announc.">
        <title>Complete Genome Sequencing of Protease-Producing Novel Arthrobacter sp. Strain IHBB 11108 Using PacBio Single-Molecule Real-Time Sequencing Technology.</title>
        <authorList>
            <person name="Kiran S."/>
            <person name="Swarnkar M.K."/>
            <person name="Pal M."/>
            <person name="Thakur R."/>
            <person name="Tewari R."/>
            <person name="Singh A.K."/>
            <person name="Gulati A."/>
        </authorList>
    </citation>
    <scope>NUCLEOTIDE SEQUENCE [LARGE SCALE GENOMIC DNA]</scope>
    <source>
        <strain evidence="9 10">IHBB 11108</strain>
    </source>
</reference>
<dbReference type="GO" id="GO:0050661">
    <property type="term" value="F:NADP binding"/>
    <property type="evidence" value="ECO:0007669"/>
    <property type="project" value="InterPro"/>
</dbReference>
<comment type="function">
    <text evidence="7">Key enzyme in folate metabolism. Catalyzes an essential reaction for de novo glycine and purine synthesis, and for DNA precursor synthesis.</text>
</comment>
<dbReference type="PANTHER" id="PTHR48069:SF3">
    <property type="entry name" value="DIHYDROFOLATE REDUCTASE"/>
    <property type="match status" value="1"/>
</dbReference>
<dbReference type="Gene3D" id="3.40.430.10">
    <property type="entry name" value="Dihydrofolate Reductase, subunit A"/>
    <property type="match status" value="1"/>
</dbReference>
<dbReference type="PATRIC" id="fig|1618207.4.peg.2045"/>
<dbReference type="PIRSF" id="PIRSF000194">
    <property type="entry name" value="DHFR"/>
    <property type="match status" value="1"/>
</dbReference>
<evidence type="ECO:0000256" key="2">
    <source>
        <dbReference type="ARBA" id="ARBA00009539"/>
    </source>
</evidence>
<dbReference type="GO" id="GO:0004146">
    <property type="term" value="F:dihydrofolate reductase activity"/>
    <property type="evidence" value="ECO:0007669"/>
    <property type="project" value="UniProtKB-EC"/>
</dbReference>
<protein>
    <recommendedName>
        <fullName evidence="3 7">Dihydrofolate reductase</fullName>
        <ecNumber evidence="3 7">1.5.1.3</ecNumber>
    </recommendedName>
</protein>
<gene>
    <name evidence="9" type="ORF">UM93_10065</name>
</gene>
<dbReference type="Pfam" id="PF00186">
    <property type="entry name" value="DHFR_1"/>
    <property type="match status" value="1"/>
</dbReference>
<dbReference type="PANTHER" id="PTHR48069">
    <property type="entry name" value="DIHYDROFOLATE REDUCTASE"/>
    <property type="match status" value="1"/>
</dbReference>
<dbReference type="Proteomes" id="UP000061839">
    <property type="component" value="Chromosome"/>
</dbReference>
<evidence type="ECO:0000259" key="8">
    <source>
        <dbReference type="PROSITE" id="PS51330"/>
    </source>
</evidence>
<organism evidence="9 10">
    <name type="scientific">Psychromicrobium lacuslunae</name>
    <dbReference type="NCBI Taxonomy" id="1618207"/>
    <lineage>
        <taxon>Bacteria</taxon>
        <taxon>Bacillati</taxon>
        <taxon>Actinomycetota</taxon>
        <taxon>Actinomycetes</taxon>
        <taxon>Micrococcales</taxon>
        <taxon>Micrococcaceae</taxon>
        <taxon>Psychromicrobium</taxon>
    </lineage>
</organism>
<evidence type="ECO:0000256" key="6">
    <source>
        <dbReference type="ARBA" id="ARBA00023002"/>
    </source>
</evidence>
<sequence length="179" mass="19589">MSAAAKSTPLIGMIWAQTQRGIIGAGGTMPWHVPEDMAHFKRTTSGHPVIMGRRTWLSFPQKFRPLVDRSNIVLTSDPDWANTDEATGATVVATLSEALAAAEHSPGAEEIWIIGGGQVYAQALDLATLAVITMIDSEVEGDTFAPKLGPEWQLERSEPETGWHLSAKGASYQYTWWRR</sequence>
<proteinExistence type="inferred from homology"/>
<dbReference type="GO" id="GO:0046655">
    <property type="term" value="P:folic acid metabolic process"/>
    <property type="evidence" value="ECO:0007669"/>
    <property type="project" value="TreeGrafter"/>
</dbReference>
<dbReference type="PROSITE" id="PS51330">
    <property type="entry name" value="DHFR_2"/>
    <property type="match status" value="1"/>
</dbReference>
<dbReference type="InterPro" id="IPR012259">
    <property type="entry name" value="DHFR"/>
</dbReference>
<dbReference type="KEGG" id="ari:UM93_10065"/>
<dbReference type="CDD" id="cd00209">
    <property type="entry name" value="DHFR"/>
    <property type="match status" value="1"/>
</dbReference>
<dbReference type="GO" id="GO:0006730">
    <property type="term" value="P:one-carbon metabolic process"/>
    <property type="evidence" value="ECO:0007669"/>
    <property type="project" value="UniProtKB-KW"/>
</dbReference>
<evidence type="ECO:0000256" key="7">
    <source>
        <dbReference type="PIRNR" id="PIRNR000194"/>
    </source>
</evidence>
<dbReference type="HOGENOM" id="CLU_043966_5_0_11"/>
<keyword evidence="10" id="KW-1185">Reference proteome</keyword>
<dbReference type="InterPro" id="IPR024072">
    <property type="entry name" value="DHFR-like_dom_sf"/>
</dbReference>
<comment type="similarity">
    <text evidence="2 7">Belongs to the dihydrofolate reductase family.</text>
</comment>
<accession>A0A0D4C044</accession>
<dbReference type="SUPFAM" id="SSF53597">
    <property type="entry name" value="Dihydrofolate reductase-like"/>
    <property type="match status" value="1"/>
</dbReference>
<dbReference type="GO" id="GO:0046452">
    <property type="term" value="P:dihydrofolate metabolic process"/>
    <property type="evidence" value="ECO:0007669"/>
    <property type="project" value="TreeGrafter"/>
</dbReference>
<dbReference type="InterPro" id="IPR001796">
    <property type="entry name" value="DHFR_dom"/>
</dbReference>
<dbReference type="STRING" id="1618207.UM93_10065"/>
<feature type="domain" description="DHFR" evidence="8">
    <location>
        <begin position="10"/>
        <end position="179"/>
    </location>
</feature>
<dbReference type="GO" id="GO:0005829">
    <property type="term" value="C:cytosol"/>
    <property type="evidence" value="ECO:0007669"/>
    <property type="project" value="TreeGrafter"/>
</dbReference>
<keyword evidence="6 7" id="KW-0560">Oxidoreductase</keyword>
<keyword evidence="5 7" id="KW-0521">NADP</keyword>
<keyword evidence="4 7" id="KW-0554">One-carbon metabolism</keyword>
<dbReference type="PRINTS" id="PR00070">
    <property type="entry name" value="DHFR"/>
</dbReference>
<dbReference type="EMBL" id="CP011005">
    <property type="protein sequence ID" value="AJT41775.1"/>
    <property type="molecule type" value="Genomic_DNA"/>
</dbReference>
<dbReference type="RefSeq" id="WP_045075370.1">
    <property type="nucleotide sequence ID" value="NZ_CP011005.1"/>
</dbReference>
<evidence type="ECO:0000256" key="5">
    <source>
        <dbReference type="ARBA" id="ARBA00022857"/>
    </source>
</evidence>
<dbReference type="UniPathway" id="UPA00077">
    <property type="reaction ID" value="UER00158"/>
</dbReference>
<dbReference type="EC" id="1.5.1.3" evidence="3 7"/>
<dbReference type="GO" id="GO:0046654">
    <property type="term" value="P:tetrahydrofolate biosynthetic process"/>
    <property type="evidence" value="ECO:0007669"/>
    <property type="project" value="UniProtKB-UniPathway"/>
</dbReference>
<evidence type="ECO:0000256" key="3">
    <source>
        <dbReference type="ARBA" id="ARBA00012856"/>
    </source>
</evidence>
<comment type="pathway">
    <text evidence="1 7">Cofactor biosynthesis; tetrahydrofolate biosynthesis; 5,6,7,8-tetrahydrofolate from 7,8-dihydrofolate: step 1/1.</text>
</comment>
<dbReference type="OrthoDB" id="9804315at2"/>
<name>A0A0D4C044_9MICC</name>
<evidence type="ECO:0000313" key="10">
    <source>
        <dbReference type="Proteomes" id="UP000061839"/>
    </source>
</evidence>
<comment type="catalytic activity">
    <reaction evidence="7">
        <text>(6S)-5,6,7,8-tetrahydrofolate + NADP(+) = 7,8-dihydrofolate + NADPH + H(+)</text>
        <dbReference type="Rhea" id="RHEA:15009"/>
        <dbReference type="ChEBI" id="CHEBI:15378"/>
        <dbReference type="ChEBI" id="CHEBI:57451"/>
        <dbReference type="ChEBI" id="CHEBI:57453"/>
        <dbReference type="ChEBI" id="CHEBI:57783"/>
        <dbReference type="ChEBI" id="CHEBI:58349"/>
        <dbReference type="EC" id="1.5.1.3"/>
    </reaction>
</comment>
<dbReference type="AlphaFoldDB" id="A0A0D4C044"/>
<evidence type="ECO:0000256" key="4">
    <source>
        <dbReference type="ARBA" id="ARBA00022563"/>
    </source>
</evidence>
<evidence type="ECO:0000256" key="1">
    <source>
        <dbReference type="ARBA" id="ARBA00004903"/>
    </source>
</evidence>
<evidence type="ECO:0000313" key="9">
    <source>
        <dbReference type="EMBL" id="AJT41775.1"/>
    </source>
</evidence>